<protein>
    <recommendedName>
        <fullName evidence="3">SatD family (SatD)</fullName>
    </recommendedName>
</protein>
<dbReference type="OrthoDB" id="7064118at2"/>
<gene>
    <name evidence="1" type="ORF">EGM88_12245</name>
</gene>
<keyword evidence="2" id="KW-1185">Reference proteome</keyword>
<dbReference type="EMBL" id="RPFJ01000017">
    <property type="protein sequence ID" value="RPD94504.1"/>
    <property type="molecule type" value="Genomic_DNA"/>
</dbReference>
<reference evidence="1 2" key="1">
    <citation type="submission" date="2018-11" db="EMBL/GenBank/DDBJ databases">
        <title>Aureibaculum marinum gen. nov., sp. nov., a member of the family Flavobacteriaceae isolated from the Bohai Sea.</title>
        <authorList>
            <person name="Ji X."/>
        </authorList>
    </citation>
    <scope>NUCLEOTIDE SEQUENCE [LARGE SCALE GENOMIC DNA]</scope>
    <source>
        <strain evidence="1 2">BH-SD17</strain>
    </source>
</reference>
<dbReference type="AlphaFoldDB" id="A0A3N4NDW6"/>
<evidence type="ECO:0008006" key="3">
    <source>
        <dbReference type="Google" id="ProtNLM"/>
    </source>
</evidence>
<proteinExistence type="predicted"/>
<sequence>MKTVITGDLIDSTKYTPSELDAILNVVNDEFDYFRTTYDVDFKIFRGDSFQGVVLDSSLALDLVLTIKTVVNKIPINRKKISGLTDFRIAIGIGNINLKRDSILESNGEAFQFSGKTLDTMKGDYPRLLLKTADENLNEEFNVHFALLDSVTSKWSVASAEVVYYLLKGKKETEVAKILGINQSAVNHRKKAANWDAVAMLLKRYKVAIGNYARIKGS</sequence>
<dbReference type="RefSeq" id="WP_123898622.1">
    <property type="nucleotide sequence ID" value="NZ_RPFJ01000017.1"/>
</dbReference>
<accession>A0A3N4NDW6</accession>
<evidence type="ECO:0000313" key="1">
    <source>
        <dbReference type="EMBL" id="RPD94504.1"/>
    </source>
</evidence>
<organism evidence="1 2">
    <name type="scientific">Aureibaculum marinum</name>
    <dbReference type="NCBI Taxonomy" id="2487930"/>
    <lineage>
        <taxon>Bacteria</taxon>
        <taxon>Pseudomonadati</taxon>
        <taxon>Bacteroidota</taxon>
        <taxon>Flavobacteriia</taxon>
        <taxon>Flavobacteriales</taxon>
        <taxon>Flavobacteriaceae</taxon>
        <taxon>Aureibaculum</taxon>
    </lineage>
</organism>
<comment type="caution">
    <text evidence="1">The sequence shown here is derived from an EMBL/GenBank/DDBJ whole genome shotgun (WGS) entry which is preliminary data.</text>
</comment>
<dbReference type="Proteomes" id="UP000270856">
    <property type="component" value="Unassembled WGS sequence"/>
</dbReference>
<dbReference type="Pfam" id="PF16264">
    <property type="entry name" value="SatD"/>
    <property type="match status" value="1"/>
</dbReference>
<name>A0A3N4NDW6_9FLAO</name>
<dbReference type="InterPro" id="IPR032580">
    <property type="entry name" value="SatD"/>
</dbReference>
<evidence type="ECO:0000313" key="2">
    <source>
        <dbReference type="Proteomes" id="UP000270856"/>
    </source>
</evidence>